<sequence length="180" mass="19605">MSDYVKKTPGSKALFERAEKVLPAGVSYGIRDIAPHPFYVKSAKGVKLTDVDGNVYKDYWVGHGALILGHAPDAIIDAVAEQIRDGTHIGFSHFLEVELAERIVDMVPSAEMVRYTSSGTEANMYVSRLARAYTGRMKMAKIEGGWHGGYDSLHVGVHAPFDIPESAGLNPKTTEDTVVV</sequence>
<dbReference type="PANTHER" id="PTHR43713:SF3">
    <property type="entry name" value="GLUTAMATE-1-SEMIALDEHYDE 2,1-AMINOMUTASE 1, CHLOROPLASTIC-RELATED"/>
    <property type="match status" value="1"/>
</dbReference>
<dbReference type="GO" id="GO:0008483">
    <property type="term" value="F:transaminase activity"/>
    <property type="evidence" value="ECO:0007669"/>
    <property type="project" value="InterPro"/>
</dbReference>
<keyword evidence="2" id="KW-0663">Pyridoxal phosphate</keyword>
<dbReference type="InterPro" id="IPR005814">
    <property type="entry name" value="Aminotrans_3"/>
</dbReference>
<dbReference type="Gene3D" id="3.90.1150.10">
    <property type="entry name" value="Aspartate Aminotransferase, domain 1"/>
    <property type="match status" value="1"/>
</dbReference>
<evidence type="ECO:0000313" key="3">
    <source>
        <dbReference type="EMBL" id="GAG26222.1"/>
    </source>
</evidence>
<dbReference type="AlphaFoldDB" id="X0WSN3"/>
<name>X0WSN3_9ZZZZ</name>
<proteinExistence type="predicted"/>
<evidence type="ECO:0008006" key="4">
    <source>
        <dbReference type="Google" id="ProtNLM"/>
    </source>
</evidence>
<evidence type="ECO:0000256" key="1">
    <source>
        <dbReference type="ARBA" id="ARBA00001933"/>
    </source>
</evidence>
<reference evidence="3" key="1">
    <citation type="journal article" date="2014" name="Front. Microbiol.">
        <title>High frequency of phylogenetically diverse reductive dehalogenase-homologous genes in deep subseafloor sedimentary metagenomes.</title>
        <authorList>
            <person name="Kawai M."/>
            <person name="Futagami T."/>
            <person name="Toyoda A."/>
            <person name="Takaki Y."/>
            <person name="Nishi S."/>
            <person name="Hori S."/>
            <person name="Arai W."/>
            <person name="Tsubouchi T."/>
            <person name="Morono Y."/>
            <person name="Uchiyama I."/>
            <person name="Ito T."/>
            <person name="Fujiyama A."/>
            <person name="Inagaki F."/>
            <person name="Takami H."/>
        </authorList>
    </citation>
    <scope>NUCLEOTIDE SEQUENCE</scope>
    <source>
        <strain evidence="3">Expedition CK06-06</strain>
    </source>
</reference>
<dbReference type="GO" id="GO:0030170">
    <property type="term" value="F:pyridoxal phosphate binding"/>
    <property type="evidence" value="ECO:0007669"/>
    <property type="project" value="InterPro"/>
</dbReference>
<comment type="cofactor">
    <cofactor evidence="1">
        <name>pyridoxal 5'-phosphate</name>
        <dbReference type="ChEBI" id="CHEBI:597326"/>
    </cofactor>
</comment>
<dbReference type="InterPro" id="IPR015421">
    <property type="entry name" value="PyrdxlP-dep_Trfase_major"/>
</dbReference>
<comment type="caution">
    <text evidence="3">The sequence shown here is derived from an EMBL/GenBank/DDBJ whole genome shotgun (WGS) entry which is preliminary data.</text>
</comment>
<dbReference type="SUPFAM" id="SSF53383">
    <property type="entry name" value="PLP-dependent transferases"/>
    <property type="match status" value="1"/>
</dbReference>
<evidence type="ECO:0000256" key="2">
    <source>
        <dbReference type="ARBA" id="ARBA00022898"/>
    </source>
</evidence>
<gene>
    <name evidence="3" type="ORF">S01H1_57419</name>
</gene>
<dbReference type="PANTHER" id="PTHR43713">
    <property type="entry name" value="GLUTAMATE-1-SEMIALDEHYDE 2,1-AMINOMUTASE"/>
    <property type="match status" value="1"/>
</dbReference>
<feature type="non-terminal residue" evidence="3">
    <location>
        <position position="180"/>
    </location>
</feature>
<dbReference type="InterPro" id="IPR015422">
    <property type="entry name" value="PyrdxlP-dep_Trfase_small"/>
</dbReference>
<dbReference type="Pfam" id="PF00202">
    <property type="entry name" value="Aminotran_3"/>
    <property type="match status" value="1"/>
</dbReference>
<protein>
    <recommendedName>
        <fullName evidence="4">Glutamate-1-semialdehyde 2,1-aminomutase</fullName>
    </recommendedName>
</protein>
<dbReference type="Gene3D" id="3.40.640.10">
    <property type="entry name" value="Type I PLP-dependent aspartate aminotransferase-like (Major domain)"/>
    <property type="match status" value="1"/>
</dbReference>
<organism evidence="3">
    <name type="scientific">marine sediment metagenome</name>
    <dbReference type="NCBI Taxonomy" id="412755"/>
    <lineage>
        <taxon>unclassified sequences</taxon>
        <taxon>metagenomes</taxon>
        <taxon>ecological metagenomes</taxon>
    </lineage>
</organism>
<accession>X0WSN3</accession>
<dbReference type="InterPro" id="IPR015424">
    <property type="entry name" value="PyrdxlP-dep_Trfase"/>
</dbReference>
<dbReference type="EMBL" id="BARS01037445">
    <property type="protein sequence ID" value="GAG26222.1"/>
    <property type="molecule type" value="Genomic_DNA"/>
</dbReference>